<dbReference type="Gene3D" id="3.40.50.1820">
    <property type="entry name" value="alpha/beta hydrolase"/>
    <property type="match status" value="1"/>
</dbReference>
<feature type="domain" description="Alpha/beta hydrolase fold-3" evidence="2">
    <location>
        <begin position="83"/>
        <end position="281"/>
    </location>
</feature>
<dbReference type="EMBL" id="BMGB01000001">
    <property type="protein sequence ID" value="GGB02958.1"/>
    <property type="molecule type" value="Genomic_DNA"/>
</dbReference>
<dbReference type="Proteomes" id="UP000606922">
    <property type="component" value="Unassembled WGS sequence"/>
</dbReference>
<dbReference type="InterPro" id="IPR029058">
    <property type="entry name" value="AB_hydrolase_fold"/>
</dbReference>
<dbReference type="InterPro" id="IPR013094">
    <property type="entry name" value="AB_hydrolase_3"/>
</dbReference>
<evidence type="ECO:0000259" key="2">
    <source>
        <dbReference type="Pfam" id="PF07859"/>
    </source>
</evidence>
<organism evidence="3 4">
    <name type="scientific">Conyzicola nivalis</name>
    <dbReference type="NCBI Taxonomy" id="1477021"/>
    <lineage>
        <taxon>Bacteria</taxon>
        <taxon>Bacillati</taxon>
        <taxon>Actinomycetota</taxon>
        <taxon>Actinomycetes</taxon>
        <taxon>Micrococcales</taxon>
        <taxon>Microbacteriaceae</taxon>
        <taxon>Conyzicola</taxon>
    </lineage>
</organism>
<accession>A0A916SJC7</accession>
<dbReference type="InterPro" id="IPR050300">
    <property type="entry name" value="GDXG_lipolytic_enzyme"/>
</dbReference>
<comment type="caution">
    <text evidence="3">The sequence shown here is derived from an EMBL/GenBank/DDBJ whole genome shotgun (WGS) entry which is preliminary data.</text>
</comment>
<dbReference type="GO" id="GO:0016787">
    <property type="term" value="F:hydrolase activity"/>
    <property type="evidence" value="ECO:0007669"/>
    <property type="project" value="UniProtKB-KW"/>
</dbReference>
<dbReference type="PANTHER" id="PTHR48081:SF8">
    <property type="entry name" value="ALPHA_BETA HYDROLASE FOLD-3 DOMAIN-CONTAINING PROTEIN-RELATED"/>
    <property type="match status" value="1"/>
</dbReference>
<name>A0A916SJC7_9MICO</name>
<gene>
    <name evidence="3" type="ORF">GCM10010979_16980</name>
</gene>
<proteinExistence type="predicted"/>
<reference evidence="3" key="2">
    <citation type="submission" date="2020-09" db="EMBL/GenBank/DDBJ databases">
        <authorList>
            <person name="Sun Q."/>
            <person name="Zhou Y."/>
        </authorList>
    </citation>
    <scope>NUCLEOTIDE SEQUENCE</scope>
    <source>
        <strain evidence="3">CGMCC 1.12813</strain>
    </source>
</reference>
<protein>
    <submittedName>
        <fullName evidence="3">Esterase</fullName>
    </submittedName>
</protein>
<keyword evidence="1" id="KW-0378">Hydrolase</keyword>
<evidence type="ECO:0000313" key="4">
    <source>
        <dbReference type="Proteomes" id="UP000606922"/>
    </source>
</evidence>
<sequence>MTHSRQSLRSALLTPIMRARGSKREFSSPDLTMRLAADHVLRPESFAPPKNIDKTVRITVRRVAGWPVYTLTPRESPVNRRALYVHGGAWVHEISPFHWWLIARLAVNTGTEFTVPIYPLVPRGTAGEVVPVVADLAAELVAEAGSSAVLILGDSAGGTIALSAAMLLRDRGVPAPRDIVLISPVIDLTFSDPLTYEIEPRDPWLNVPGPKAAAEVWRGDLPIEHPFVSPVNAPLAGIGRITLFSGTRDITHADAITLAKKARAEGHPLDFHQRANMLHVYPLLPIPEGAEARAVIEAVLAADEWRL</sequence>
<dbReference type="SUPFAM" id="SSF53474">
    <property type="entry name" value="alpha/beta-Hydrolases"/>
    <property type="match status" value="1"/>
</dbReference>
<reference evidence="3" key="1">
    <citation type="journal article" date="2014" name="Int. J. Syst. Evol. Microbiol.">
        <title>Complete genome sequence of Corynebacterium casei LMG S-19264T (=DSM 44701T), isolated from a smear-ripened cheese.</title>
        <authorList>
            <consortium name="US DOE Joint Genome Institute (JGI-PGF)"/>
            <person name="Walter F."/>
            <person name="Albersmeier A."/>
            <person name="Kalinowski J."/>
            <person name="Ruckert C."/>
        </authorList>
    </citation>
    <scope>NUCLEOTIDE SEQUENCE</scope>
    <source>
        <strain evidence="3">CGMCC 1.12813</strain>
    </source>
</reference>
<evidence type="ECO:0000256" key="1">
    <source>
        <dbReference type="ARBA" id="ARBA00022801"/>
    </source>
</evidence>
<dbReference type="AlphaFoldDB" id="A0A916SJC7"/>
<dbReference type="Pfam" id="PF07859">
    <property type="entry name" value="Abhydrolase_3"/>
    <property type="match status" value="1"/>
</dbReference>
<dbReference type="PANTHER" id="PTHR48081">
    <property type="entry name" value="AB HYDROLASE SUPERFAMILY PROTEIN C4A8.06C"/>
    <property type="match status" value="1"/>
</dbReference>
<evidence type="ECO:0000313" key="3">
    <source>
        <dbReference type="EMBL" id="GGB02958.1"/>
    </source>
</evidence>
<dbReference type="RefSeq" id="WP_229733154.1">
    <property type="nucleotide sequence ID" value="NZ_BMGB01000001.1"/>
</dbReference>
<keyword evidence="4" id="KW-1185">Reference proteome</keyword>